<keyword evidence="4" id="KW-0547">Nucleotide-binding</keyword>
<dbReference type="GO" id="GO:0004674">
    <property type="term" value="F:protein serine/threonine kinase activity"/>
    <property type="evidence" value="ECO:0007669"/>
    <property type="project" value="UniProtKB-KW"/>
</dbReference>
<evidence type="ECO:0000256" key="3">
    <source>
        <dbReference type="ARBA" id="ARBA00022679"/>
    </source>
</evidence>
<dbReference type="EMBL" id="GIBP01006134">
    <property type="protein sequence ID" value="NDV35103.1"/>
    <property type="molecule type" value="Transcribed_RNA"/>
</dbReference>
<dbReference type="Gene3D" id="1.10.510.10">
    <property type="entry name" value="Transferase(Phosphotransferase) domain 1"/>
    <property type="match status" value="1"/>
</dbReference>
<keyword evidence="3" id="KW-0808">Transferase</keyword>
<dbReference type="GO" id="GO:0035556">
    <property type="term" value="P:intracellular signal transduction"/>
    <property type="evidence" value="ECO:0007669"/>
    <property type="project" value="TreeGrafter"/>
</dbReference>
<keyword evidence="2" id="KW-0723">Serine/threonine-protein kinase</keyword>
<feature type="domain" description="Protein kinase" evidence="7">
    <location>
        <begin position="1"/>
        <end position="191"/>
    </location>
</feature>
<evidence type="ECO:0000256" key="1">
    <source>
        <dbReference type="ARBA" id="ARBA00012513"/>
    </source>
</evidence>
<accession>A0A6B2LDH6</accession>
<name>A0A6B2LDH6_9EUKA</name>
<keyword evidence="6" id="KW-0067">ATP-binding</keyword>
<dbReference type="SUPFAM" id="SSF56112">
    <property type="entry name" value="Protein kinase-like (PK-like)"/>
    <property type="match status" value="1"/>
</dbReference>
<dbReference type="InterPro" id="IPR000719">
    <property type="entry name" value="Prot_kinase_dom"/>
</dbReference>
<dbReference type="GO" id="GO:0005524">
    <property type="term" value="F:ATP binding"/>
    <property type="evidence" value="ECO:0007669"/>
    <property type="project" value="UniProtKB-KW"/>
</dbReference>
<dbReference type="InterPro" id="IPR011009">
    <property type="entry name" value="Kinase-like_dom_sf"/>
</dbReference>
<sequence length="198" mass="22729">MRDVLEEDRFLYIVMEYAPGGDLFTHVQKHGHLSETKARYFFKQMVDAVQFCHEKKIVHHDVKLENMLLQSLPEQSLRLSDFGLSQKIHPTESISACCGSPLYMAPEVFSTQPHNELVDVWSLGVCLYVMVSGTFPFVANSYSDLEEKVLFYDPSYLVGISATCNDLLQGMLRKDPLKRYAMSAIKQHKWVVEGNRYV</sequence>
<evidence type="ECO:0000313" key="8">
    <source>
        <dbReference type="EMBL" id="NDV35103.1"/>
    </source>
</evidence>
<protein>
    <recommendedName>
        <fullName evidence="1">non-specific serine/threonine protein kinase</fullName>
        <ecNumber evidence="1">2.7.11.1</ecNumber>
    </recommendedName>
</protein>
<dbReference type="PANTHER" id="PTHR24346:SF82">
    <property type="entry name" value="KP78A-RELATED"/>
    <property type="match status" value="1"/>
</dbReference>
<keyword evidence="5" id="KW-0418">Kinase</keyword>
<evidence type="ECO:0000256" key="6">
    <source>
        <dbReference type="ARBA" id="ARBA00022840"/>
    </source>
</evidence>
<dbReference type="AlphaFoldDB" id="A0A6B2LDH6"/>
<dbReference type="GO" id="GO:0005737">
    <property type="term" value="C:cytoplasm"/>
    <property type="evidence" value="ECO:0007669"/>
    <property type="project" value="TreeGrafter"/>
</dbReference>
<dbReference type="EC" id="2.7.11.1" evidence="1"/>
<dbReference type="InterPro" id="IPR008271">
    <property type="entry name" value="Ser/Thr_kinase_AS"/>
</dbReference>
<dbReference type="FunFam" id="1.10.510.10:FF:000571">
    <property type="entry name" value="Maternal embryonic leucine zipper kinase"/>
    <property type="match status" value="1"/>
</dbReference>
<evidence type="ECO:0000256" key="4">
    <source>
        <dbReference type="ARBA" id="ARBA00022741"/>
    </source>
</evidence>
<dbReference type="SMART" id="SM00220">
    <property type="entry name" value="S_TKc"/>
    <property type="match status" value="1"/>
</dbReference>
<evidence type="ECO:0000256" key="2">
    <source>
        <dbReference type="ARBA" id="ARBA00022527"/>
    </source>
</evidence>
<reference evidence="8" key="1">
    <citation type="journal article" date="2020" name="J. Eukaryot. Microbiol.">
        <title>De novo Sequencing, Assembly and Annotation of the Transcriptome for the Free-Living Testate Amoeba Arcella intermedia.</title>
        <authorList>
            <person name="Ribeiro G.M."/>
            <person name="Porfirio-Sousa A.L."/>
            <person name="Maurer-Alcala X.X."/>
            <person name="Katz L.A."/>
            <person name="Lahr D.J.G."/>
        </authorList>
    </citation>
    <scope>NUCLEOTIDE SEQUENCE</scope>
</reference>
<evidence type="ECO:0000259" key="7">
    <source>
        <dbReference type="PROSITE" id="PS50011"/>
    </source>
</evidence>
<organism evidence="8">
    <name type="scientific">Arcella intermedia</name>
    <dbReference type="NCBI Taxonomy" id="1963864"/>
    <lineage>
        <taxon>Eukaryota</taxon>
        <taxon>Amoebozoa</taxon>
        <taxon>Tubulinea</taxon>
        <taxon>Elardia</taxon>
        <taxon>Arcellinida</taxon>
        <taxon>Sphaerothecina</taxon>
        <taxon>Arcellidae</taxon>
        <taxon>Arcella</taxon>
    </lineage>
</organism>
<evidence type="ECO:0000256" key="5">
    <source>
        <dbReference type="ARBA" id="ARBA00022777"/>
    </source>
</evidence>
<dbReference type="PANTHER" id="PTHR24346">
    <property type="entry name" value="MAP/MICROTUBULE AFFINITY-REGULATING KINASE"/>
    <property type="match status" value="1"/>
</dbReference>
<proteinExistence type="predicted"/>
<dbReference type="Pfam" id="PF00069">
    <property type="entry name" value="Pkinase"/>
    <property type="match status" value="1"/>
</dbReference>
<dbReference type="PROSITE" id="PS50011">
    <property type="entry name" value="PROTEIN_KINASE_DOM"/>
    <property type="match status" value="1"/>
</dbReference>
<dbReference type="PROSITE" id="PS00108">
    <property type="entry name" value="PROTEIN_KINASE_ST"/>
    <property type="match status" value="1"/>
</dbReference>